<comment type="caution">
    <text evidence="1">The sequence shown here is derived from an EMBL/GenBank/DDBJ whole genome shotgun (WGS) entry which is preliminary data.</text>
</comment>
<dbReference type="GO" id="GO:0030544">
    <property type="term" value="F:Hsp70 protein binding"/>
    <property type="evidence" value="ECO:0007669"/>
    <property type="project" value="TreeGrafter"/>
</dbReference>
<name>A0A8S3V643_MYTED</name>
<accession>A0A8S3V643</accession>
<reference evidence="1" key="1">
    <citation type="submission" date="2021-03" db="EMBL/GenBank/DDBJ databases">
        <authorList>
            <person name="Bekaert M."/>
        </authorList>
    </citation>
    <scope>NUCLEOTIDE SEQUENCE</scope>
</reference>
<dbReference type="PANTHER" id="PTHR15600">
    <property type="entry name" value="SACSIN"/>
    <property type="match status" value="1"/>
</dbReference>
<dbReference type="Proteomes" id="UP000683360">
    <property type="component" value="Unassembled WGS sequence"/>
</dbReference>
<dbReference type="OrthoDB" id="8951023at2759"/>
<sequence>MREMLLFVNNLKSIKLSKIVGGQLEEIYSVKLNMSSADESKRTEFYNAIEQASKTINENKNPDCLSSTELKYQVHINESCGKLTKWLIVRRVGFSKTEKCPDEIKKAYQKGDLGLLPRGGVALLIPEKEAECVFEHGRVFCSLPLPLESGLPIHFNGHFALDHEARRSLYTDNQKGFRVLWNNHLLKDIIAPSYTTGLLEMKELLGLQTDSLVNGFQLRKS</sequence>
<dbReference type="PANTHER" id="PTHR15600:SF42">
    <property type="entry name" value="SACSIN"/>
    <property type="match status" value="1"/>
</dbReference>
<protein>
    <submittedName>
        <fullName evidence="1">Uncharacterized protein</fullName>
    </submittedName>
</protein>
<evidence type="ECO:0000313" key="2">
    <source>
        <dbReference type="Proteomes" id="UP000683360"/>
    </source>
</evidence>
<gene>
    <name evidence="1" type="ORF">MEDL_64635</name>
</gene>
<keyword evidence="2" id="KW-1185">Reference proteome</keyword>
<dbReference type="AlphaFoldDB" id="A0A8S3V643"/>
<organism evidence="1 2">
    <name type="scientific">Mytilus edulis</name>
    <name type="common">Blue mussel</name>
    <dbReference type="NCBI Taxonomy" id="6550"/>
    <lineage>
        <taxon>Eukaryota</taxon>
        <taxon>Metazoa</taxon>
        <taxon>Spiralia</taxon>
        <taxon>Lophotrochozoa</taxon>
        <taxon>Mollusca</taxon>
        <taxon>Bivalvia</taxon>
        <taxon>Autobranchia</taxon>
        <taxon>Pteriomorphia</taxon>
        <taxon>Mytilida</taxon>
        <taxon>Mytiloidea</taxon>
        <taxon>Mytilidae</taxon>
        <taxon>Mytilinae</taxon>
        <taxon>Mytilus</taxon>
    </lineage>
</organism>
<proteinExistence type="predicted"/>
<evidence type="ECO:0000313" key="1">
    <source>
        <dbReference type="EMBL" id="CAG2253132.1"/>
    </source>
</evidence>
<dbReference type="EMBL" id="CAJPWZ010003139">
    <property type="protein sequence ID" value="CAG2253132.1"/>
    <property type="molecule type" value="Genomic_DNA"/>
</dbReference>
<dbReference type="InterPro" id="IPR052972">
    <property type="entry name" value="Sacsin_chaperone_reg"/>
</dbReference>